<feature type="transmembrane region" description="Helical" evidence="8">
    <location>
        <begin position="316"/>
        <end position="338"/>
    </location>
</feature>
<evidence type="ECO:0000313" key="10">
    <source>
        <dbReference type="Proteomes" id="UP001497457"/>
    </source>
</evidence>
<dbReference type="PANTHER" id="PTHR31064">
    <property type="entry name" value="POTASSIUM TRANSPORT PROTEIN DDB_G0292412-RELATED"/>
    <property type="match status" value="1"/>
</dbReference>
<evidence type="ECO:0000256" key="7">
    <source>
        <dbReference type="ARBA" id="ARBA00023136"/>
    </source>
</evidence>
<dbReference type="GO" id="GO:0098655">
    <property type="term" value="P:monoatomic cation transmembrane transport"/>
    <property type="evidence" value="ECO:0007669"/>
    <property type="project" value="UniProtKB-ARBA"/>
</dbReference>
<gene>
    <name evidence="9" type="ORF">URODEC1_LOCUS86431</name>
</gene>
<dbReference type="InterPro" id="IPR003445">
    <property type="entry name" value="Cat_transpt"/>
</dbReference>
<dbReference type="InterPro" id="IPR051143">
    <property type="entry name" value="TrkH_K-transport"/>
</dbReference>
<feature type="transmembrane region" description="Helical" evidence="8">
    <location>
        <begin position="374"/>
        <end position="394"/>
    </location>
</feature>
<keyword evidence="3" id="KW-0813">Transport</keyword>
<evidence type="ECO:0000256" key="5">
    <source>
        <dbReference type="ARBA" id="ARBA00022989"/>
    </source>
</evidence>
<evidence type="ECO:0000256" key="1">
    <source>
        <dbReference type="ARBA" id="ARBA00004141"/>
    </source>
</evidence>
<reference evidence="10" key="1">
    <citation type="submission" date="2024-06" db="EMBL/GenBank/DDBJ databases">
        <authorList>
            <person name="Ryan C."/>
        </authorList>
    </citation>
    <scope>NUCLEOTIDE SEQUENCE [LARGE SCALE GENOMIC DNA]</scope>
</reference>
<keyword evidence="5 8" id="KW-1133">Transmembrane helix</keyword>
<organism evidence="9 10">
    <name type="scientific">Urochloa decumbens</name>
    <dbReference type="NCBI Taxonomy" id="240449"/>
    <lineage>
        <taxon>Eukaryota</taxon>
        <taxon>Viridiplantae</taxon>
        <taxon>Streptophyta</taxon>
        <taxon>Embryophyta</taxon>
        <taxon>Tracheophyta</taxon>
        <taxon>Spermatophyta</taxon>
        <taxon>Magnoliopsida</taxon>
        <taxon>Liliopsida</taxon>
        <taxon>Poales</taxon>
        <taxon>Poaceae</taxon>
        <taxon>PACMAD clade</taxon>
        <taxon>Panicoideae</taxon>
        <taxon>Panicodae</taxon>
        <taxon>Paniceae</taxon>
        <taxon>Melinidinae</taxon>
        <taxon>Urochloa</taxon>
    </lineage>
</organism>
<evidence type="ECO:0000256" key="6">
    <source>
        <dbReference type="ARBA" id="ARBA00023065"/>
    </source>
</evidence>
<name>A0ABC9DLD1_9POAL</name>
<feature type="transmembrane region" description="Helical" evidence="8">
    <location>
        <begin position="67"/>
        <end position="84"/>
    </location>
</feature>
<dbReference type="GO" id="GO:0098662">
    <property type="term" value="P:inorganic cation transmembrane transport"/>
    <property type="evidence" value="ECO:0007669"/>
    <property type="project" value="UniProtKB-ARBA"/>
</dbReference>
<dbReference type="Pfam" id="PF02386">
    <property type="entry name" value="TrkH"/>
    <property type="match status" value="2"/>
</dbReference>
<accession>A0ABC9DLD1</accession>
<reference evidence="9 10" key="2">
    <citation type="submission" date="2024-10" db="EMBL/GenBank/DDBJ databases">
        <authorList>
            <person name="Ryan C."/>
        </authorList>
    </citation>
    <scope>NUCLEOTIDE SEQUENCE [LARGE SCALE GENOMIC DNA]</scope>
</reference>
<dbReference type="GO" id="GO:0016020">
    <property type="term" value="C:membrane"/>
    <property type="evidence" value="ECO:0007669"/>
    <property type="project" value="UniProtKB-SubCell"/>
</dbReference>
<feature type="transmembrane region" description="Helical" evidence="8">
    <location>
        <begin position="35"/>
        <end position="55"/>
    </location>
</feature>
<keyword evidence="4 8" id="KW-0812">Transmembrane</keyword>
<comment type="similarity">
    <text evidence="2">Belongs to the TrkH potassium transport family. HKT (TC 2.A.38.3) subfamily.</text>
</comment>
<evidence type="ECO:0000256" key="3">
    <source>
        <dbReference type="ARBA" id="ARBA00022448"/>
    </source>
</evidence>
<dbReference type="GO" id="GO:0030001">
    <property type="term" value="P:metal ion transport"/>
    <property type="evidence" value="ECO:0007669"/>
    <property type="project" value="UniProtKB-ARBA"/>
</dbReference>
<keyword evidence="6" id="KW-0406">Ion transport</keyword>
<keyword evidence="10" id="KW-1185">Reference proteome</keyword>
<dbReference type="AlphaFoldDB" id="A0ABC9DLD1"/>
<feature type="transmembrane region" description="Helical" evidence="8">
    <location>
        <begin position="175"/>
        <end position="198"/>
    </location>
</feature>
<dbReference type="EMBL" id="OZ075144">
    <property type="protein sequence ID" value="CAL5040998.1"/>
    <property type="molecule type" value="Genomic_DNA"/>
</dbReference>
<feature type="transmembrane region" description="Helical" evidence="8">
    <location>
        <begin position="248"/>
        <end position="267"/>
    </location>
</feature>
<sequence>MPITRLLHVLVSSARHVVSSSVLLCRLVAFHLSPLLLHLSYFLTIDLLGFLALVLLKPSAPGYRPRYLDMFFMSTSAATVTGLATVKMEDLSSSQIVVLTLLMLSGSEMFVSFLGLLLHSRKQKRPHDHDHDHGSRVISFVTVSDDSNLEEANPPDPAASADDHDDKENFCLRSLAIAILAYMAVILVSGSLLVFAYIAGVPAARAVLARKGINAALFSASVAASSFTNGGLLPTNESMAVFAADRGLLFLLAGQILAGGTLLPVFLRLAMWATTRGLAAGAARRGGLAGEGLESMARDAAAAGFGHLLLPGLQTALLAGTAVAVAAAAAALLCFVNWSSAVLEGLTAGEKVANAVFMAVNARQAGENSVDCSLLAPAVLVMLLAMMSVSHALFRVHLPATFRPGDNGQYNDKFCVRFFFRCVPATATFFNVHGGGIGESNGGEEGERKDDGAVKKRRLSLNRMFVSPLARVAAAVVLVCVTERRSISGDPLNFSTFNMIFEVVSAYGNVGLSTGYSCSRLLRQEEASVCHDKPYSFSGWWSDQGKLLLVLLMLYGRLKGFYGKQRRR</sequence>
<evidence type="ECO:0000313" key="9">
    <source>
        <dbReference type="EMBL" id="CAL5040998.1"/>
    </source>
</evidence>
<evidence type="ECO:0000256" key="4">
    <source>
        <dbReference type="ARBA" id="ARBA00022692"/>
    </source>
</evidence>
<dbReference type="PANTHER" id="PTHR31064:SF11">
    <property type="entry name" value="CATION TRANSPORTER HKT2_3-RELATED"/>
    <property type="match status" value="1"/>
</dbReference>
<dbReference type="Proteomes" id="UP001497457">
    <property type="component" value="Chromosome 34rd"/>
</dbReference>
<proteinExistence type="inferred from homology"/>
<evidence type="ECO:0000256" key="2">
    <source>
        <dbReference type="ARBA" id="ARBA00010864"/>
    </source>
</evidence>
<protein>
    <submittedName>
        <fullName evidence="9">Uncharacterized protein</fullName>
    </submittedName>
</protein>
<evidence type="ECO:0000256" key="8">
    <source>
        <dbReference type="SAM" id="Phobius"/>
    </source>
</evidence>
<feature type="transmembrane region" description="Helical" evidence="8">
    <location>
        <begin position="96"/>
        <end position="118"/>
    </location>
</feature>
<comment type="subcellular location">
    <subcellularLocation>
        <location evidence="1">Membrane</location>
        <topology evidence="1">Multi-pass membrane protein</topology>
    </subcellularLocation>
</comment>
<keyword evidence="7 8" id="KW-0472">Membrane</keyword>